<dbReference type="GO" id="GO:0005737">
    <property type="term" value="C:cytoplasm"/>
    <property type="evidence" value="ECO:0007669"/>
    <property type="project" value="UniProtKB-ARBA"/>
</dbReference>
<dbReference type="Gene3D" id="3.30.70.1660">
    <property type="match status" value="1"/>
</dbReference>
<accession>A0A7I8VIB8</accession>
<comment type="caution">
    <text evidence="5">The sequence shown here is derived from an EMBL/GenBank/DDBJ whole genome shotgun (WGS) entry which is preliminary data.</text>
</comment>
<dbReference type="SMART" id="SM00937">
    <property type="entry name" value="PCRF"/>
    <property type="match status" value="1"/>
</dbReference>
<dbReference type="InterPro" id="IPR045853">
    <property type="entry name" value="Pep_chain_release_fac_I_sf"/>
</dbReference>
<dbReference type="Proteomes" id="UP000549394">
    <property type="component" value="Unassembled WGS sequence"/>
</dbReference>
<dbReference type="FunFam" id="3.30.70.1660:FF:000002">
    <property type="entry name" value="Peptide chain release factor 1"/>
    <property type="match status" value="1"/>
</dbReference>
<evidence type="ECO:0000313" key="6">
    <source>
        <dbReference type="Proteomes" id="UP000549394"/>
    </source>
</evidence>
<dbReference type="AlphaFoldDB" id="A0A7I8VIB8"/>
<evidence type="ECO:0000259" key="4">
    <source>
        <dbReference type="SMART" id="SM00937"/>
    </source>
</evidence>
<dbReference type="PANTHER" id="PTHR43804">
    <property type="entry name" value="LD18447P"/>
    <property type="match status" value="1"/>
</dbReference>
<dbReference type="EMBL" id="CAJFCJ010000006">
    <property type="protein sequence ID" value="CAD5115401.1"/>
    <property type="molecule type" value="Genomic_DNA"/>
</dbReference>
<name>A0A7I8VIB8_9ANNE</name>
<dbReference type="SUPFAM" id="SSF75620">
    <property type="entry name" value="Release factor"/>
    <property type="match status" value="1"/>
</dbReference>
<gene>
    <name evidence="5" type="ORF">DGYR_LOCUS4148</name>
</gene>
<dbReference type="FunFam" id="3.30.160.20:FF:000004">
    <property type="entry name" value="Peptide chain release factor 1"/>
    <property type="match status" value="1"/>
</dbReference>
<proteinExistence type="inferred from homology"/>
<dbReference type="Gene3D" id="3.30.160.20">
    <property type="match status" value="1"/>
</dbReference>
<evidence type="ECO:0000256" key="1">
    <source>
        <dbReference type="ARBA" id="ARBA00010835"/>
    </source>
</evidence>
<dbReference type="Pfam" id="PF03462">
    <property type="entry name" value="PCRF"/>
    <property type="match status" value="1"/>
</dbReference>
<dbReference type="OrthoDB" id="2019491at2759"/>
<keyword evidence="3" id="KW-0648">Protein biosynthesis</keyword>
<dbReference type="PANTHER" id="PTHR43804:SF7">
    <property type="entry name" value="LD18447P"/>
    <property type="match status" value="1"/>
</dbReference>
<keyword evidence="2" id="KW-0488">Methylation</keyword>
<evidence type="ECO:0000313" key="5">
    <source>
        <dbReference type="EMBL" id="CAD5115401.1"/>
    </source>
</evidence>
<reference evidence="5 6" key="1">
    <citation type="submission" date="2020-08" db="EMBL/GenBank/DDBJ databases">
        <authorList>
            <person name="Hejnol A."/>
        </authorList>
    </citation>
    <scope>NUCLEOTIDE SEQUENCE [LARGE SCALE GENOMIC DNA]</scope>
</reference>
<keyword evidence="6" id="KW-1185">Reference proteome</keyword>
<organism evidence="5 6">
    <name type="scientific">Dimorphilus gyrociliatus</name>
    <dbReference type="NCBI Taxonomy" id="2664684"/>
    <lineage>
        <taxon>Eukaryota</taxon>
        <taxon>Metazoa</taxon>
        <taxon>Spiralia</taxon>
        <taxon>Lophotrochozoa</taxon>
        <taxon>Annelida</taxon>
        <taxon>Polychaeta</taxon>
        <taxon>Polychaeta incertae sedis</taxon>
        <taxon>Dinophilidae</taxon>
        <taxon>Dimorphilus</taxon>
    </lineage>
</organism>
<sequence length="412" mass="46799">MSSSRLVFSNIVRCYSLLSSSKSKANHSIISKNSRQSVRFFASKLLSLKGNLGLFLNKLKEEYDIASKKLCEGNLSDHEMDEYKSTQIKHENIVNLYNDYLEKCNDISELNRMLHDKETDSELKLLIESDIMEVSETSENLENNIIELLTPPERIDNTNTILEVTAGVGGQEAMLFAAEIFDMYTNYAMHKSWNFSPINYDISIGGGVRKASATISGFQVFSHLKFEGGVHRVQRVPKTEKSGRMHTSTATVAVLPEPSEIEININHSDLRIDTFRASGKGGQHVNKTESACRVVHLPTGMSVECQSERSLLRNKEIALKVLRSRLFEKEFVKQLTATKSSRKLQIGTSSRNEKIRTYNFPQDRITDHRIGLTCYNIHEIMNGTEEFDYLIRKLKQADKMERLLEIVESVSS</sequence>
<dbReference type="GO" id="GO:0003747">
    <property type="term" value="F:translation release factor activity"/>
    <property type="evidence" value="ECO:0007669"/>
    <property type="project" value="InterPro"/>
</dbReference>
<dbReference type="InterPro" id="IPR000352">
    <property type="entry name" value="Pep_chain_release_fac_I"/>
</dbReference>
<dbReference type="Gene3D" id="6.10.140.1950">
    <property type="match status" value="1"/>
</dbReference>
<protein>
    <submittedName>
        <fullName evidence="5">DgyrCDS4379</fullName>
    </submittedName>
</protein>
<comment type="similarity">
    <text evidence="1">Belongs to the prokaryotic/mitochondrial release factor family.</text>
</comment>
<evidence type="ECO:0000256" key="3">
    <source>
        <dbReference type="ARBA" id="ARBA00022917"/>
    </source>
</evidence>
<dbReference type="InterPro" id="IPR050057">
    <property type="entry name" value="Prokaryotic/Mito_RF"/>
</dbReference>
<dbReference type="Pfam" id="PF00472">
    <property type="entry name" value="RF-1"/>
    <property type="match status" value="1"/>
</dbReference>
<dbReference type="InterPro" id="IPR005139">
    <property type="entry name" value="PCRF"/>
</dbReference>
<evidence type="ECO:0000256" key="2">
    <source>
        <dbReference type="ARBA" id="ARBA00022481"/>
    </source>
</evidence>
<feature type="domain" description="Peptide chain release factor" evidence="4">
    <location>
        <begin position="112"/>
        <end position="227"/>
    </location>
</feature>